<sequence>MSVISEHIDGRLESEENYNCDLDEPEPLVDFNQKEDPVNNYHERAVDVPRSSVSDGHSQNRDHQAEKDVLMRCVPSRNGDLQSRCKSQMLLDERNYVNWSEIQKADSMKKLSSSNHDVNELLLHPSKEVPEEAVESRHHQGIDKENSQKWRREVLPIAFAPHQQSRIMLKKIARVR</sequence>
<protein>
    <submittedName>
        <fullName evidence="1">Uncharacterized protein</fullName>
    </submittedName>
</protein>
<keyword evidence="2" id="KW-1185">Reference proteome</keyword>
<reference evidence="1 2" key="1">
    <citation type="submission" date="2018-11" db="EMBL/GenBank/DDBJ databases">
        <authorList>
            <consortium name="Pathogen Informatics"/>
        </authorList>
    </citation>
    <scope>NUCLEOTIDE SEQUENCE [LARGE SCALE GENOMIC DNA]</scope>
</reference>
<accession>A0A3P6NYJ3</accession>
<organism evidence="1 2">
    <name type="scientific">Gongylonema pulchrum</name>
    <dbReference type="NCBI Taxonomy" id="637853"/>
    <lineage>
        <taxon>Eukaryota</taxon>
        <taxon>Metazoa</taxon>
        <taxon>Ecdysozoa</taxon>
        <taxon>Nematoda</taxon>
        <taxon>Chromadorea</taxon>
        <taxon>Rhabditida</taxon>
        <taxon>Spirurina</taxon>
        <taxon>Spiruromorpha</taxon>
        <taxon>Spiruroidea</taxon>
        <taxon>Gongylonematidae</taxon>
        <taxon>Gongylonema</taxon>
    </lineage>
</organism>
<dbReference type="EMBL" id="UYRT01002930">
    <property type="protein sequence ID" value="VDK32106.1"/>
    <property type="molecule type" value="Genomic_DNA"/>
</dbReference>
<name>A0A3P6NYJ3_9BILA</name>
<evidence type="ECO:0000313" key="1">
    <source>
        <dbReference type="EMBL" id="VDK32106.1"/>
    </source>
</evidence>
<gene>
    <name evidence="1" type="ORF">GPUH_LOCUS2090</name>
</gene>
<evidence type="ECO:0000313" key="2">
    <source>
        <dbReference type="Proteomes" id="UP000271098"/>
    </source>
</evidence>
<proteinExistence type="predicted"/>
<dbReference type="Proteomes" id="UP000271098">
    <property type="component" value="Unassembled WGS sequence"/>
</dbReference>
<dbReference type="AlphaFoldDB" id="A0A3P6NYJ3"/>